<dbReference type="GO" id="GO:0003676">
    <property type="term" value="F:nucleic acid binding"/>
    <property type="evidence" value="ECO:0007669"/>
    <property type="project" value="InterPro"/>
</dbReference>
<feature type="domain" description="RNase H type-1" evidence="1">
    <location>
        <begin position="7"/>
        <end position="68"/>
    </location>
</feature>
<evidence type="ECO:0000259" key="1">
    <source>
        <dbReference type="Pfam" id="PF13456"/>
    </source>
</evidence>
<name>B9S4Q0_RICCO</name>
<evidence type="ECO:0000313" key="3">
    <source>
        <dbReference type="Proteomes" id="UP000008311"/>
    </source>
</evidence>
<dbReference type="EMBL" id="EQ973866">
    <property type="protein sequence ID" value="EEF41374.1"/>
    <property type="molecule type" value="Genomic_DNA"/>
</dbReference>
<sequence length="84" mass="9207">MVLLMLKSSIASITTICHDHIGKLIDGHSTRIRCSTPLVVEAMALLKAITLAKSLSLSHILFEKDSKSSPTASLNTLQPRYEMK</sequence>
<dbReference type="InParanoid" id="B9S4Q0"/>
<dbReference type="Pfam" id="PF13456">
    <property type="entry name" value="RVT_3"/>
    <property type="match status" value="1"/>
</dbReference>
<gene>
    <name evidence="2" type="ORF">RCOM_0990990</name>
</gene>
<evidence type="ECO:0000313" key="2">
    <source>
        <dbReference type="EMBL" id="EEF41374.1"/>
    </source>
</evidence>
<protein>
    <recommendedName>
        <fullName evidence="1">RNase H type-1 domain-containing protein</fullName>
    </recommendedName>
</protein>
<dbReference type="AlphaFoldDB" id="B9S4Q0"/>
<dbReference type="GO" id="GO:0004523">
    <property type="term" value="F:RNA-DNA hybrid ribonuclease activity"/>
    <property type="evidence" value="ECO:0007669"/>
    <property type="project" value="InterPro"/>
</dbReference>
<dbReference type="InterPro" id="IPR002156">
    <property type="entry name" value="RNaseH_domain"/>
</dbReference>
<proteinExistence type="predicted"/>
<dbReference type="Proteomes" id="UP000008311">
    <property type="component" value="Unassembled WGS sequence"/>
</dbReference>
<reference evidence="3" key="1">
    <citation type="journal article" date="2010" name="Nat. Biotechnol.">
        <title>Draft genome sequence of the oilseed species Ricinus communis.</title>
        <authorList>
            <person name="Chan A.P."/>
            <person name="Crabtree J."/>
            <person name="Zhao Q."/>
            <person name="Lorenzi H."/>
            <person name="Orvis J."/>
            <person name="Puiu D."/>
            <person name="Melake-Berhan A."/>
            <person name="Jones K.M."/>
            <person name="Redman J."/>
            <person name="Chen G."/>
            <person name="Cahoon E.B."/>
            <person name="Gedil M."/>
            <person name="Stanke M."/>
            <person name="Haas B.J."/>
            <person name="Wortman J.R."/>
            <person name="Fraser-Liggett C.M."/>
            <person name="Ravel J."/>
            <person name="Rabinowicz P.D."/>
        </authorList>
    </citation>
    <scope>NUCLEOTIDE SEQUENCE [LARGE SCALE GENOMIC DNA]</scope>
    <source>
        <strain evidence="3">cv. Hale</strain>
    </source>
</reference>
<keyword evidence="3" id="KW-1185">Reference proteome</keyword>
<accession>B9S4Q0</accession>
<organism evidence="2 3">
    <name type="scientific">Ricinus communis</name>
    <name type="common">Castor bean</name>
    <dbReference type="NCBI Taxonomy" id="3988"/>
    <lineage>
        <taxon>Eukaryota</taxon>
        <taxon>Viridiplantae</taxon>
        <taxon>Streptophyta</taxon>
        <taxon>Embryophyta</taxon>
        <taxon>Tracheophyta</taxon>
        <taxon>Spermatophyta</taxon>
        <taxon>Magnoliopsida</taxon>
        <taxon>eudicotyledons</taxon>
        <taxon>Gunneridae</taxon>
        <taxon>Pentapetalae</taxon>
        <taxon>rosids</taxon>
        <taxon>fabids</taxon>
        <taxon>Malpighiales</taxon>
        <taxon>Euphorbiaceae</taxon>
        <taxon>Acalyphoideae</taxon>
        <taxon>Acalypheae</taxon>
        <taxon>Ricinus</taxon>
    </lineage>
</organism>